<protein>
    <submittedName>
        <fullName evidence="4">G7990 protein</fullName>
    </submittedName>
</protein>
<dbReference type="Proteomes" id="UP001497392">
    <property type="component" value="Unassembled WGS sequence"/>
</dbReference>
<evidence type="ECO:0000313" key="5">
    <source>
        <dbReference type="Proteomes" id="UP001497392"/>
    </source>
</evidence>
<dbReference type="PANTHER" id="PTHR33403">
    <property type="entry name" value="SPR1"/>
    <property type="match status" value="1"/>
</dbReference>
<comment type="similarity">
    <text evidence="1">Belongs to the SPIRAL1 family.</text>
</comment>
<feature type="domain" description="SAP" evidence="3">
    <location>
        <begin position="31"/>
        <end position="65"/>
    </location>
</feature>
<evidence type="ECO:0000259" key="3">
    <source>
        <dbReference type="PROSITE" id="PS50800"/>
    </source>
</evidence>
<evidence type="ECO:0000256" key="1">
    <source>
        <dbReference type="ARBA" id="ARBA00009656"/>
    </source>
</evidence>
<sequence>MALCFDQDLRHPPVALESSVRMEGSSINDILKHLMVKDLRIQCRARGITPAGSRDVLVERLREHMIDTGDFTMRDEGSAPQPQDAQEGNTFAPVGEAPHGNNYGRPEGQNVGNFLTDRPSSRVLAAPGGVSQIVFGDHVRDVAATKENVVQGAVNVDATGGNSLYMGEKAQDGKPKHNNYGRPEGQNVGNFLTDRNSSRVLAPPGGLSQITFG</sequence>
<feature type="compositionally biased region" description="Polar residues" evidence="2">
    <location>
        <begin position="80"/>
        <end position="89"/>
    </location>
</feature>
<dbReference type="Pfam" id="PF02037">
    <property type="entry name" value="SAP"/>
    <property type="match status" value="1"/>
</dbReference>
<dbReference type="Gene3D" id="1.10.720.30">
    <property type="entry name" value="SAP domain"/>
    <property type="match status" value="1"/>
</dbReference>
<feature type="region of interest" description="Disordered" evidence="2">
    <location>
        <begin position="71"/>
        <end position="116"/>
    </location>
</feature>
<dbReference type="EMBL" id="CAXHTA020000012">
    <property type="protein sequence ID" value="CAL5225207.1"/>
    <property type="molecule type" value="Genomic_DNA"/>
</dbReference>
<keyword evidence="5" id="KW-1185">Reference proteome</keyword>
<organism evidence="4 5">
    <name type="scientific">Coccomyxa viridis</name>
    <dbReference type="NCBI Taxonomy" id="1274662"/>
    <lineage>
        <taxon>Eukaryota</taxon>
        <taxon>Viridiplantae</taxon>
        <taxon>Chlorophyta</taxon>
        <taxon>core chlorophytes</taxon>
        <taxon>Trebouxiophyceae</taxon>
        <taxon>Trebouxiophyceae incertae sedis</taxon>
        <taxon>Coccomyxaceae</taxon>
        <taxon>Coccomyxa</taxon>
    </lineage>
</organism>
<evidence type="ECO:0000256" key="2">
    <source>
        <dbReference type="SAM" id="MobiDB-lite"/>
    </source>
</evidence>
<evidence type="ECO:0000313" key="4">
    <source>
        <dbReference type="EMBL" id="CAL5225207.1"/>
    </source>
</evidence>
<reference evidence="4 5" key="1">
    <citation type="submission" date="2024-06" db="EMBL/GenBank/DDBJ databases">
        <authorList>
            <person name="Kraege A."/>
            <person name="Thomma B."/>
        </authorList>
    </citation>
    <scope>NUCLEOTIDE SEQUENCE [LARGE SCALE GENOMIC DNA]</scope>
</reference>
<dbReference type="InterPro" id="IPR003034">
    <property type="entry name" value="SAP_dom"/>
</dbReference>
<accession>A0ABP1G5T2</accession>
<gene>
    <name evidence="4" type="primary">g7990</name>
    <name evidence="4" type="ORF">VP750_LOCUS6866</name>
</gene>
<dbReference type="PANTHER" id="PTHR33403:SF31">
    <property type="entry name" value="PROTEIN SPIRAL1-LIKE 1"/>
    <property type="match status" value="1"/>
</dbReference>
<name>A0ABP1G5T2_9CHLO</name>
<comment type="caution">
    <text evidence="4">The sequence shown here is derived from an EMBL/GenBank/DDBJ whole genome shotgun (WGS) entry which is preliminary data.</text>
</comment>
<dbReference type="InterPro" id="IPR039613">
    <property type="entry name" value="SPR1/2/3/4/5"/>
</dbReference>
<dbReference type="SMART" id="SM00513">
    <property type="entry name" value="SAP"/>
    <property type="match status" value="1"/>
</dbReference>
<dbReference type="PROSITE" id="PS50800">
    <property type="entry name" value="SAP"/>
    <property type="match status" value="1"/>
</dbReference>
<proteinExistence type="inferred from homology"/>
<dbReference type="InterPro" id="IPR036361">
    <property type="entry name" value="SAP_dom_sf"/>
</dbReference>